<dbReference type="AlphaFoldDB" id="A0AAP4BT84"/>
<name>A0AAP4BT84_9CORY</name>
<protein>
    <submittedName>
        <fullName evidence="1">Uncharacterized protein</fullName>
    </submittedName>
</protein>
<evidence type="ECO:0000313" key="1">
    <source>
        <dbReference type="EMBL" id="MDK4325980.1"/>
    </source>
</evidence>
<dbReference type="EMBL" id="JASNVP010000004">
    <property type="protein sequence ID" value="MDK4325980.1"/>
    <property type="molecule type" value="Genomic_DNA"/>
</dbReference>
<organism evidence="1 2">
    <name type="scientific">Corynebacterium propinquum</name>
    <dbReference type="NCBI Taxonomy" id="43769"/>
    <lineage>
        <taxon>Bacteria</taxon>
        <taxon>Bacillati</taxon>
        <taxon>Actinomycetota</taxon>
        <taxon>Actinomycetes</taxon>
        <taxon>Mycobacteriales</taxon>
        <taxon>Corynebacteriaceae</taxon>
        <taxon>Corynebacterium</taxon>
    </lineage>
</organism>
<reference evidence="1" key="1">
    <citation type="submission" date="2023-05" db="EMBL/GenBank/DDBJ databases">
        <title>Metabolic capabilities are highly conserved among human nasal-associated Corynebacterium species in pangenomic analyses.</title>
        <authorList>
            <person name="Tran T.H."/>
            <person name="Roberts A.Q."/>
            <person name="Escapa I.F."/>
            <person name="Gao W."/>
            <person name="Conlan S."/>
            <person name="Kong H."/>
            <person name="Segre J.A."/>
            <person name="Kelly M.S."/>
            <person name="Lemon K.P."/>
        </authorList>
    </citation>
    <scope>NUCLEOTIDE SEQUENCE</scope>
    <source>
        <strain evidence="1">KPL2654</strain>
    </source>
</reference>
<accession>A0AAP4BT84</accession>
<dbReference type="RefSeq" id="WP_284589637.1">
    <property type="nucleotide sequence ID" value="NZ_CP100361.1"/>
</dbReference>
<proteinExistence type="predicted"/>
<dbReference type="Proteomes" id="UP001226160">
    <property type="component" value="Unassembled WGS sequence"/>
</dbReference>
<evidence type="ECO:0000313" key="2">
    <source>
        <dbReference type="Proteomes" id="UP001226160"/>
    </source>
</evidence>
<sequence>MIWQDINPDIFGYMFKAVVHNTSRSELGQNYTSIPNILKTIEPLFLDELKQRFEAARDSAPRLEQLLIHIGNIKVFKSFMPRRIQTRTNYDLAA</sequence>
<gene>
    <name evidence="1" type="ORF">QPX54_05545</name>
</gene>
<comment type="caution">
    <text evidence="1">The sequence shown here is derived from an EMBL/GenBank/DDBJ whole genome shotgun (WGS) entry which is preliminary data.</text>
</comment>